<dbReference type="RefSeq" id="WP_104482568.1">
    <property type="nucleotide sequence ID" value="NZ_CP154825.1"/>
</dbReference>
<dbReference type="AlphaFoldDB" id="A0A2S6GEG9"/>
<proteinExistence type="predicted"/>
<dbReference type="GO" id="GO:0016747">
    <property type="term" value="F:acyltransferase activity, transferring groups other than amino-acyl groups"/>
    <property type="evidence" value="ECO:0007669"/>
    <property type="project" value="TreeGrafter"/>
</dbReference>
<reference evidence="2 3" key="1">
    <citation type="submission" date="2018-02" db="EMBL/GenBank/DDBJ databases">
        <title>Genomic Encyclopedia of Archaeal and Bacterial Type Strains, Phase II (KMG-II): from individual species to whole genera.</title>
        <authorList>
            <person name="Goeker M."/>
        </authorList>
    </citation>
    <scope>NUCLEOTIDE SEQUENCE [LARGE SCALE GENOMIC DNA]</scope>
    <source>
        <strain evidence="2 3">YU 961-1</strain>
    </source>
</reference>
<dbReference type="EMBL" id="PTIX01000026">
    <property type="protein sequence ID" value="PPK63612.1"/>
    <property type="molecule type" value="Genomic_DNA"/>
</dbReference>
<dbReference type="Gene3D" id="3.30.559.10">
    <property type="entry name" value="Chloramphenicol acetyltransferase-like domain"/>
    <property type="match status" value="2"/>
</dbReference>
<dbReference type="Proteomes" id="UP000239203">
    <property type="component" value="Unassembled WGS sequence"/>
</dbReference>
<keyword evidence="3" id="KW-1185">Reference proteome</keyword>
<keyword evidence="1 2" id="KW-0808">Transferase</keyword>
<comment type="caution">
    <text evidence="2">The sequence shown here is derived from an EMBL/GenBank/DDBJ whole genome shotgun (WGS) entry which is preliminary data.</text>
</comment>
<dbReference type="PANTHER" id="PTHR31642">
    <property type="entry name" value="TRICHOTHECENE 3-O-ACETYLTRANSFERASE"/>
    <property type="match status" value="1"/>
</dbReference>
<dbReference type="SUPFAM" id="SSF52777">
    <property type="entry name" value="CoA-dependent acyltransferases"/>
    <property type="match status" value="2"/>
</dbReference>
<evidence type="ECO:0000313" key="3">
    <source>
        <dbReference type="Proteomes" id="UP000239203"/>
    </source>
</evidence>
<evidence type="ECO:0000256" key="1">
    <source>
        <dbReference type="ARBA" id="ARBA00022679"/>
    </source>
</evidence>
<dbReference type="InterPro" id="IPR050317">
    <property type="entry name" value="Plant_Fungal_Acyltransferase"/>
</dbReference>
<gene>
    <name evidence="2" type="ORF">CLV40_12619</name>
</gene>
<organism evidence="2 3">
    <name type="scientific">Actinokineospora auranticolor</name>
    <dbReference type="NCBI Taxonomy" id="155976"/>
    <lineage>
        <taxon>Bacteria</taxon>
        <taxon>Bacillati</taxon>
        <taxon>Actinomycetota</taxon>
        <taxon>Actinomycetes</taxon>
        <taxon>Pseudonocardiales</taxon>
        <taxon>Pseudonocardiaceae</taxon>
        <taxon>Actinokineospora</taxon>
    </lineage>
</organism>
<dbReference type="Pfam" id="PF02458">
    <property type="entry name" value="Transferase"/>
    <property type="match status" value="1"/>
</dbReference>
<protein>
    <submittedName>
        <fullName evidence="2">Transferase family protein</fullName>
    </submittedName>
</protein>
<evidence type="ECO:0000313" key="2">
    <source>
        <dbReference type="EMBL" id="PPK63612.1"/>
    </source>
</evidence>
<dbReference type="PANTHER" id="PTHR31642:SF310">
    <property type="entry name" value="FATTY ALCOHOL:CAFFEOYL-COA ACYLTRANSFERASE"/>
    <property type="match status" value="1"/>
</dbReference>
<accession>A0A2S6GEG9</accession>
<sequence>MSGWPELRSSRTVRAGHAPGTVIRCGVTDTVIADVPVSVVFFYQRALSAERLADGLSTALAAVPAFAGRLRTVGDQLEIVCDDSGVPFETYDVDDTLPKAIGRVTLPGGGFVDHVQANAARVGGLPLLTVRLTLLSDGSSALGCSFHHSVGDLASFMLLVRAWSAAVESTTAPEITQLTDPDAFLDASLPAADSGTPGFRLPTTEDAKRLATEFESAVRANRTVQVYFTDEEVSRLRAETSAAAGRSLSANDVLCAHLAHTLRALDGDTEEPRSMALPVNVRRFLGIEPGVVGNLVSEIFLTTPPAATAAEIATRIREAVEEFPTAHLKLRANRAFLESIGRDRLNECIPCGFDPERKTLTITNWSRFGIYDVAFEGARPAFFSPTSNLQLPWVAWLVEGFHGSGTLLTIAVPARLATTLRGAVGRAALHPHRREDDPALPELVTSVRKLA</sequence>
<name>A0A2S6GEG9_9PSEU</name>
<dbReference type="OrthoDB" id="5481750at2"/>
<dbReference type="InterPro" id="IPR023213">
    <property type="entry name" value="CAT-like_dom_sf"/>
</dbReference>